<proteinExistence type="predicted"/>
<dbReference type="AlphaFoldDB" id="A0A1F8AE25"/>
<organism evidence="3 4">
    <name type="scientific">Aspergillus bombycis</name>
    <dbReference type="NCBI Taxonomy" id="109264"/>
    <lineage>
        <taxon>Eukaryota</taxon>
        <taxon>Fungi</taxon>
        <taxon>Dikarya</taxon>
        <taxon>Ascomycota</taxon>
        <taxon>Pezizomycotina</taxon>
        <taxon>Eurotiomycetes</taxon>
        <taxon>Eurotiomycetidae</taxon>
        <taxon>Eurotiales</taxon>
        <taxon>Aspergillaceae</taxon>
        <taxon>Aspergillus</taxon>
    </lineage>
</organism>
<keyword evidence="2" id="KW-1133">Transmembrane helix</keyword>
<reference evidence="3 4" key="1">
    <citation type="journal article" date="2016" name="Genome Biol. Evol.">
        <title>Draft genome sequence of an aflatoxigenic Aspergillus species, A. bombycis.</title>
        <authorList>
            <person name="Moore G.G."/>
            <person name="Mack B.M."/>
            <person name="Beltz S.B."/>
            <person name="Gilbert M.K."/>
        </authorList>
    </citation>
    <scope>NUCLEOTIDE SEQUENCE [LARGE SCALE GENOMIC DNA]</scope>
    <source>
        <strain evidence="4">NRRL 26010</strain>
    </source>
</reference>
<keyword evidence="2" id="KW-0472">Membrane</keyword>
<evidence type="ECO:0000313" key="3">
    <source>
        <dbReference type="EMBL" id="OGM49911.1"/>
    </source>
</evidence>
<comment type="caution">
    <text evidence="3">The sequence shown here is derived from an EMBL/GenBank/DDBJ whole genome shotgun (WGS) entry which is preliminary data.</text>
</comment>
<dbReference type="EMBL" id="LYCR01000006">
    <property type="protein sequence ID" value="OGM49911.1"/>
    <property type="molecule type" value="Genomic_DNA"/>
</dbReference>
<keyword evidence="2" id="KW-0812">Transmembrane</keyword>
<dbReference type="Proteomes" id="UP000179179">
    <property type="component" value="Unassembled WGS sequence"/>
</dbReference>
<dbReference type="OrthoDB" id="3436860at2759"/>
<feature type="transmembrane region" description="Helical" evidence="2">
    <location>
        <begin position="20"/>
        <end position="40"/>
    </location>
</feature>
<protein>
    <submittedName>
        <fullName evidence="3">Uncharacterized protein</fullName>
    </submittedName>
</protein>
<accession>A0A1F8AE25</accession>
<gene>
    <name evidence="3" type="ORF">ABOM_001500</name>
</gene>
<evidence type="ECO:0000256" key="2">
    <source>
        <dbReference type="SAM" id="Phobius"/>
    </source>
</evidence>
<feature type="transmembrane region" description="Helical" evidence="2">
    <location>
        <begin position="64"/>
        <end position="86"/>
    </location>
</feature>
<dbReference type="STRING" id="109264.A0A1F8AE25"/>
<evidence type="ECO:0000256" key="1">
    <source>
        <dbReference type="SAM" id="MobiDB-lite"/>
    </source>
</evidence>
<feature type="compositionally biased region" description="Basic and acidic residues" evidence="1">
    <location>
        <begin position="102"/>
        <end position="111"/>
    </location>
</feature>
<name>A0A1F8AE25_9EURO</name>
<evidence type="ECO:0000313" key="4">
    <source>
        <dbReference type="Proteomes" id="UP000179179"/>
    </source>
</evidence>
<keyword evidence="4" id="KW-1185">Reference proteome</keyword>
<sequence>MVIGLSIPRLFMKNQPRTRASTIGLGMAAKSLVIILYQLLTEHFAALRRWGSLKAYMILNALEIVFWAAVAVLTIQLIVLAIYATVISYGDWKQSKGGARPDGYKRAHELRSVSPAPSV</sequence>
<feature type="region of interest" description="Disordered" evidence="1">
    <location>
        <begin position="94"/>
        <end position="119"/>
    </location>
</feature>
<dbReference type="RefSeq" id="XP_022393628.1">
    <property type="nucleotide sequence ID" value="XM_022528630.1"/>
</dbReference>
<dbReference type="GeneID" id="34444890"/>